<evidence type="ECO:0000313" key="4">
    <source>
        <dbReference type="Proteomes" id="UP000689195"/>
    </source>
</evidence>
<name>A0A8S1SWB9_9CILI</name>
<dbReference type="OrthoDB" id="309440at2759"/>
<dbReference type="Proteomes" id="UP000689195">
    <property type="component" value="Unassembled WGS sequence"/>
</dbReference>
<organism evidence="3 4">
    <name type="scientific">Paramecium pentaurelia</name>
    <dbReference type="NCBI Taxonomy" id="43138"/>
    <lineage>
        <taxon>Eukaryota</taxon>
        <taxon>Sar</taxon>
        <taxon>Alveolata</taxon>
        <taxon>Ciliophora</taxon>
        <taxon>Intramacronucleata</taxon>
        <taxon>Oligohymenophorea</taxon>
        <taxon>Peniculida</taxon>
        <taxon>Parameciidae</taxon>
        <taxon>Paramecium</taxon>
    </lineage>
</organism>
<feature type="region of interest" description="Disordered" evidence="2">
    <location>
        <begin position="357"/>
        <end position="449"/>
    </location>
</feature>
<dbReference type="InterPro" id="IPR052270">
    <property type="entry name" value="CACF_protein"/>
</dbReference>
<accession>A0A8S1SWB9</accession>
<protein>
    <submittedName>
        <fullName evidence="3">Uncharacterized protein</fullName>
    </submittedName>
</protein>
<evidence type="ECO:0000256" key="2">
    <source>
        <dbReference type="SAM" id="MobiDB-lite"/>
    </source>
</evidence>
<dbReference type="AlphaFoldDB" id="A0A8S1SWB9"/>
<proteinExistence type="predicted"/>
<sequence length="691" mass="84448">MSKEVQGLLKTYLQVEKEAQQIKDKQIKLAKRIPEIGPHPQKQSQNKVKESVSALKQKRIQLEKESHKISQEHDYMQQILQNELKKQLAPPQKHNDILINLEKVAQETQYTYLKFRTEKFVQKLGKIFSISSIKKEFLLKIKKHQQKSKEEIHQYCEFRNFQLQKKVFNCWKIFYYQTKEERRLREEQQQKKYDMGQNQLALEFNNFCLTNKFFKALKQYVKMNRLTKQFETDQNQIKVKVNNFLNQMQKQISDALEKEKEEIQLIKQSNLINDEELTISNSQKSIQSEKEDQVDNNQDEILQSYENEFLQSNEEQMQLTIKPIQQPEINQKKQYDKQIIEQQEVINEKQKIQINQNKITKENNQPPLPINPWKQKQSNSIQNMVEDNEQSIQKQNSPQNMSQQSFSRQRSIDKKNNYAKEQEEKAKKRKEMNEIIKKKHEDKKKQKEIERQQYEEQRQLELKKQKEEEYNRIQEKKKRELELKQKMEQEKFEIEYKTEIAIKHYERSLQKYQIFIPILKLHQQYQNNQKRAENHYNNNLKQNFFVLLKKIQQICEDQREYEEQIRINISNNHYERNLKLKAIFSLRSLNNTQKAKLKDAQQVREKYIKRHIMTAWYIQLPEMRAENIKLERISERLINDFRKAILQKQFFNQWRDIVRENIAQKIREQNKQEMWQKVNQWLQEFDDEKIE</sequence>
<dbReference type="EMBL" id="CAJJDO010000013">
    <property type="protein sequence ID" value="CAD8144380.1"/>
    <property type="molecule type" value="Genomic_DNA"/>
</dbReference>
<feature type="coiled-coil region" evidence="1">
    <location>
        <begin position="5"/>
        <end position="72"/>
    </location>
</feature>
<feature type="compositionally biased region" description="Basic and acidic residues" evidence="2">
    <location>
        <begin position="410"/>
        <end position="436"/>
    </location>
</feature>
<reference evidence="3" key="1">
    <citation type="submission" date="2021-01" db="EMBL/GenBank/DDBJ databases">
        <authorList>
            <consortium name="Genoscope - CEA"/>
            <person name="William W."/>
        </authorList>
    </citation>
    <scope>NUCLEOTIDE SEQUENCE</scope>
</reference>
<dbReference type="PANTHER" id="PTHR22028:SF5">
    <property type="entry name" value="COILED-COIL DOMAIN-CONTAINING PROTEIN 191"/>
    <property type="match status" value="1"/>
</dbReference>
<keyword evidence="1" id="KW-0175">Coiled coil</keyword>
<dbReference type="PANTHER" id="PTHR22028">
    <property type="entry name" value="SFI1 SPINDLE BODY DOMAIN-CONTAINING PROTEIN-RELATED"/>
    <property type="match status" value="1"/>
</dbReference>
<evidence type="ECO:0000313" key="3">
    <source>
        <dbReference type="EMBL" id="CAD8144380.1"/>
    </source>
</evidence>
<evidence type="ECO:0000256" key="1">
    <source>
        <dbReference type="SAM" id="Coils"/>
    </source>
</evidence>
<comment type="caution">
    <text evidence="3">The sequence shown here is derived from an EMBL/GenBank/DDBJ whole genome shotgun (WGS) entry which is preliminary data.</text>
</comment>
<feature type="compositionally biased region" description="Polar residues" evidence="2">
    <location>
        <begin position="374"/>
        <end position="409"/>
    </location>
</feature>
<keyword evidence="4" id="KW-1185">Reference proteome</keyword>
<gene>
    <name evidence="3" type="ORF">PPENT_87.1.T0130200</name>
</gene>